<dbReference type="Proteomes" id="UP000184513">
    <property type="component" value="Unassembled WGS sequence"/>
</dbReference>
<protein>
    <submittedName>
        <fullName evidence="1">Uncharacterized protein</fullName>
    </submittedName>
</protein>
<keyword evidence="2" id="KW-1185">Reference proteome</keyword>
<dbReference type="STRING" id="388280.SAMN04488057_107165"/>
<dbReference type="EMBL" id="FRCY01000007">
    <property type="protein sequence ID" value="SHN13208.1"/>
    <property type="molecule type" value="Genomic_DNA"/>
</dbReference>
<evidence type="ECO:0000313" key="1">
    <source>
        <dbReference type="EMBL" id="SHN13208.1"/>
    </source>
</evidence>
<reference evidence="1 2" key="1">
    <citation type="submission" date="2016-11" db="EMBL/GenBank/DDBJ databases">
        <authorList>
            <person name="Jaros S."/>
            <person name="Januszkiewicz K."/>
            <person name="Wedrychowicz H."/>
        </authorList>
    </citation>
    <scope>NUCLEOTIDE SEQUENCE [LARGE SCALE GENOMIC DNA]</scope>
    <source>
        <strain evidence="1 2">CGMCC 1.6102</strain>
    </source>
</reference>
<gene>
    <name evidence="1" type="ORF">SAMN04488057_107165</name>
</gene>
<name>A0A1M7P9T3_9BACT</name>
<dbReference type="AlphaFoldDB" id="A0A1M7P9T3"/>
<organism evidence="1 2">
    <name type="scientific">Cyclobacterium lianum</name>
    <dbReference type="NCBI Taxonomy" id="388280"/>
    <lineage>
        <taxon>Bacteria</taxon>
        <taxon>Pseudomonadati</taxon>
        <taxon>Bacteroidota</taxon>
        <taxon>Cytophagia</taxon>
        <taxon>Cytophagales</taxon>
        <taxon>Cyclobacteriaceae</taxon>
        <taxon>Cyclobacterium</taxon>
    </lineage>
</organism>
<sequence>MRNAQQDNPGGEFIREINLYRSDRYTSHWDQHSCLWWGISLPLGMK</sequence>
<proteinExistence type="predicted"/>
<accession>A0A1M7P9T3</accession>
<evidence type="ECO:0000313" key="2">
    <source>
        <dbReference type="Proteomes" id="UP000184513"/>
    </source>
</evidence>